<dbReference type="EMBL" id="BTSY01000004">
    <property type="protein sequence ID" value="GMT23856.1"/>
    <property type="molecule type" value="Genomic_DNA"/>
</dbReference>
<name>A0AAV5VZD4_9BILA</name>
<sequence length="174" mass="19206">TRPAVSEVSSTCGGGFTELSKLSNDHEFLGTTNELQLISVRGSAAFDKDFNDPEVIDEFSGVFICDHHRNELSLQWTQYSFPHFIKTNDGKPKCSYPDTFHGDKRPLTKRLNTPSASVTVDEAKAVMKLERILLPVGLPVCPHHKSTLEQAIVRMNGPEVPTNDPTGPLRSGNE</sequence>
<accession>A0AAV5VZD4</accession>
<dbReference type="Proteomes" id="UP001432322">
    <property type="component" value="Unassembled WGS sequence"/>
</dbReference>
<comment type="caution">
    <text evidence="1">The sequence shown here is derived from an EMBL/GenBank/DDBJ whole genome shotgun (WGS) entry which is preliminary data.</text>
</comment>
<organism evidence="1 2">
    <name type="scientific">Pristionchus fissidentatus</name>
    <dbReference type="NCBI Taxonomy" id="1538716"/>
    <lineage>
        <taxon>Eukaryota</taxon>
        <taxon>Metazoa</taxon>
        <taxon>Ecdysozoa</taxon>
        <taxon>Nematoda</taxon>
        <taxon>Chromadorea</taxon>
        <taxon>Rhabditida</taxon>
        <taxon>Rhabditina</taxon>
        <taxon>Diplogasteromorpha</taxon>
        <taxon>Diplogasteroidea</taxon>
        <taxon>Neodiplogasteridae</taxon>
        <taxon>Pristionchus</taxon>
    </lineage>
</organism>
<reference evidence="1" key="1">
    <citation type="submission" date="2023-10" db="EMBL/GenBank/DDBJ databases">
        <title>Genome assembly of Pristionchus species.</title>
        <authorList>
            <person name="Yoshida K."/>
            <person name="Sommer R.J."/>
        </authorList>
    </citation>
    <scope>NUCLEOTIDE SEQUENCE</scope>
    <source>
        <strain evidence="1">RS5133</strain>
    </source>
</reference>
<protein>
    <submittedName>
        <fullName evidence="1">Uncharacterized protein</fullName>
    </submittedName>
</protein>
<proteinExistence type="predicted"/>
<gene>
    <name evidence="1" type="ORF">PFISCL1PPCAC_15153</name>
</gene>
<feature type="non-terminal residue" evidence="1">
    <location>
        <position position="1"/>
    </location>
</feature>
<feature type="non-terminal residue" evidence="1">
    <location>
        <position position="174"/>
    </location>
</feature>
<evidence type="ECO:0000313" key="2">
    <source>
        <dbReference type="Proteomes" id="UP001432322"/>
    </source>
</evidence>
<dbReference type="AlphaFoldDB" id="A0AAV5VZD4"/>
<keyword evidence="2" id="KW-1185">Reference proteome</keyword>
<evidence type="ECO:0000313" key="1">
    <source>
        <dbReference type="EMBL" id="GMT23856.1"/>
    </source>
</evidence>